<reference evidence="3" key="1">
    <citation type="journal article" date="2019" name="Int. J. Syst. Evol. Microbiol.">
        <title>The Global Catalogue of Microorganisms (GCM) 10K type strain sequencing project: providing services to taxonomists for standard genome sequencing and annotation.</title>
        <authorList>
            <consortium name="The Broad Institute Genomics Platform"/>
            <consortium name="The Broad Institute Genome Sequencing Center for Infectious Disease"/>
            <person name="Wu L."/>
            <person name="Ma J."/>
        </authorList>
    </citation>
    <scope>NUCLEOTIDE SEQUENCE [LARGE SCALE GENOMIC DNA]</scope>
    <source>
        <strain evidence="3">CGMCC 4.7241</strain>
    </source>
</reference>
<evidence type="ECO:0000259" key="1">
    <source>
        <dbReference type="Pfam" id="PF01872"/>
    </source>
</evidence>
<dbReference type="Gene3D" id="3.40.430.10">
    <property type="entry name" value="Dihydrofolate Reductase, subunit A"/>
    <property type="match status" value="1"/>
</dbReference>
<dbReference type="Pfam" id="PF01872">
    <property type="entry name" value="RibD_C"/>
    <property type="match status" value="1"/>
</dbReference>
<comment type="caution">
    <text evidence="2">The sequence shown here is derived from an EMBL/GenBank/DDBJ whole genome shotgun (WGS) entry which is preliminary data.</text>
</comment>
<evidence type="ECO:0000313" key="2">
    <source>
        <dbReference type="EMBL" id="MFC3761175.1"/>
    </source>
</evidence>
<dbReference type="EMBL" id="JBHRZH010000006">
    <property type="protein sequence ID" value="MFC3761175.1"/>
    <property type="molecule type" value="Genomic_DNA"/>
</dbReference>
<accession>A0ABV7YBY7</accession>
<dbReference type="Proteomes" id="UP001595699">
    <property type="component" value="Unassembled WGS sequence"/>
</dbReference>
<sequence length="187" mass="20795">MGRIVATAWITLDGFVANVDNEMDWLLLGESMMTYEQDLVDNASALLFGRSTHADFAGYWPNAATDPNEDEGTRRYARRLGELARYVVSRSGKTAEWEGTTRLETIDEQTVATLKSTHDGDIVIYGSLSVVDALTSIGAMDEYHLLVHPVFLGAGRPFFTRRISLRPLSEERFDSGVVLQRYAPASD</sequence>
<dbReference type="PANTHER" id="PTHR38011:SF11">
    <property type="entry name" value="2,5-DIAMINO-6-RIBOSYLAMINO-4(3H)-PYRIMIDINONE 5'-PHOSPHATE REDUCTASE"/>
    <property type="match status" value="1"/>
</dbReference>
<proteinExistence type="predicted"/>
<dbReference type="InterPro" id="IPR050765">
    <property type="entry name" value="Riboflavin_Biosynth_HTPR"/>
</dbReference>
<dbReference type="RefSeq" id="WP_205117388.1">
    <property type="nucleotide sequence ID" value="NZ_JAFBCM010000001.1"/>
</dbReference>
<name>A0ABV7YBY7_9ACTN</name>
<protein>
    <submittedName>
        <fullName evidence="2">Dihydrofolate reductase family protein</fullName>
    </submittedName>
</protein>
<evidence type="ECO:0000313" key="3">
    <source>
        <dbReference type="Proteomes" id="UP001595699"/>
    </source>
</evidence>
<gene>
    <name evidence="2" type="ORF">ACFOUW_10015</name>
</gene>
<dbReference type="PANTHER" id="PTHR38011">
    <property type="entry name" value="DIHYDROFOLATE REDUCTASE FAMILY PROTEIN (AFU_ORTHOLOGUE AFUA_8G06820)"/>
    <property type="match status" value="1"/>
</dbReference>
<dbReference type="InterPro" id="IPR002734">
    <property type="entry name" value="RibDG_C"/>
</dbReference>
<organism evidence="2 3">
    <name type="scientific">Tenggerimyces flavus</name>
    <dbReference type="NCBI Taxonomy" id="1708749"/>
    <lineage>
        <taxon>Bacteria</taxon>
        <taxon>Bacillati</taxon>
        <taxon>Actinomycetota</taxon>
        <taxon>Actinomycetes</taxon>
        <taxon>Propionibacteriales</taxon>
        <taxon>Nocardioidaceae</taxon>
        <taxon>Tenggerimyces</taxon>
    </lineage>
</organism>
<keyword evidence="3" id="KW-1185">Reference proteome</keyword>
<dbReference type="SUPFAM" id="SSF53597">
    <property type="entry name" value="Dihydrofolate reductase-like"/>
    <property type="match status" value="1"/>
</dbReference>
<feature type="domain" description="Bacterial bifunctional deaminase-reductase C-terminal" evidence="1">
    <location>
        <begin position="4"/>
        <end position="178"/>
    </location>
</feature>
<dbReference type="InterPro" id="IPR024072">
    <property type="entry name" value="DHFR-like_dom_sf"/>
</dbReference>